<dbReference type="InterPro" id="IPR022613">
    <property type="entry name" value="CH_CAMSAP_2"/>
</dbReference>
<dbReference type="GO" id="GO:0031122">
    <property type="term" value="P:cytoplasmic microtubule organization"/>
    <property type="evidence" value="ECO:0007669"/>
    <property type="project" value="TreeGrafter"/>
</dbReference>
<dbReference type="SUPFAM" id="SSF50346">
    <property type="entry name" value="PRC-barrel domain"/>
    <property type="match status" value="2"/>
</dbReference>
<keyword evidence="3 6" id="KW-0493">Microtubule</keyword>
<dbReference type="Proteomes" id="UP000270296">
    <property type="component" value="Unassembled WGS sequence"/>
</dbReference>
<dbReference type="WBParaSite" id="SBAD_0000260901-mRNA-1">
    <property type="protein sequence ID" value="SBAD_0000260901-mRNA-1"/>
    <property type="gene ID" value="SBAD_0000260901"/>
</dbReference>
<dbReference type="InterPro" id="IPR038209">
    <property type="entry name" value="CKK_dom_sf"/>
</dbReference>
<evidence type="ECO:0000256" key="5">
    <source>
        <dbReference type="ARBA" id="ARBA00023212"/>
    </source>
</evidence>
<dbReference type="GO" id="GO:0007026">
    <property type="term" value="P:negative regulation of microtubule depolymerization"/>
    <property type="evidence" value="ECO:0007669"/>
    <property type="project" value="TreeGrafter"/>
</dbReference>
<proteinExistence type="inferred from homology"/>
<dbReference type="InterPro" id="IPR001715">
    <property type="entry name" value="CH_dom"/>
</dbReference>
<dbReference type="Gene3D" id="3.10.20.360">
    <property type="entry name" value="CKK domain"/>
    <property type="match status" value="2"/>
</dbReference>
<dbReference type="InterPro" id="IPR011033">
    <property type="entry name" value="PRC_barrel-like_sf"/>
</dbReference>
<evidence type="ECO:0000256" key="3">
    <source>
        <dbReference type="ARBA" id="ARBA00022701"/>
    </source>
</evidence>
<name>A0A183IFU4_9BILA</name>
<dbReference type="InterPro" id="IPR058042">
    <property type="entry name" value="CAMSAP_N"/>
</dbReference>
<accession>A0A183IFU4</accession>
<evidence type="ECO:0000313" key="13">
    <source>
        <dbReference type="WBParaSite" id="SBAD_0000260901-mRNA-1"/>
    </source>
</evidence>
<dbReference type="AlphaFoldDB" id="A0A183IFU4"/>
<evidence type="ECO:0000256" key="2">
    <source>
        <dbReference type="ARBA" id="ARBA00022490"/>
    </source>
</evidence>
<protein>
    <submittedName>
        <fullName evidence="13">Calponin-homology (CH) domain-containing protein</fullName>
    </submittedName>
</protein>
<dbReference type="SUPFAM" id="SSF47576">
    <property type="entry name" value="Calponin-homology domain, CH-domain"/>
    <property type="match status" value="1"/>
</dbReference>
<evidence type="ECO:0000256" key="8">
    <source>
        <dbReference type="SAM" id="MobiDB-lite"/>
    </source>
</evidence>
<evidence type="ECO:0000259" key="9">
    <source>
        <dbReference type="PROSITE" id="PS50021"/>
    </source>
</evidence>
<feature type="domain" description="CKK" evidence="10">
    <location>
        <begin position="989"/>
        <end position="1142"/>
    </location>
</feature>
<keyword evidence="12" id="KW-1185">Reference proteome</keyword>
<dbReference type="InterPro" id="IPR014797">
    <property type="entry name" value="CKK_CAMSAP"/>
</dbReference>
<dbReference type="Pfam" id="PF11971">
    <property type="entry name" value="CAMSAP_CH"/>
    <property type="match status" value="1"/>
</dbReference>
<dbReference type="InterPro" id="IPR032940">
    <property type="entry name" value="CAMSAP"/>
</dbReference>
<feature type="compositionally biased region" description="Basic and acidic residues" evidence="8">
    <location>
        <begin position="504"/>
        <end position="529"/>
    </location>
</feature>
<dbReference type="GO" id="GO:0051011">
    <property type="term" value="F:microtubule minus-end binding"/>
    <property type="evidence" value="ECO:0007669"/>
    <property type="project" value="TreeGrafter"/>
</dbReference>
<dbReference type="Pfam" id="PF17095">
    <property type="entry name" value="CAMSAP_CC1"/>
    <property type="match status" value="1"/>
</dbReference>
<evidence type="ECO:0000256" key="7">
    <source>
        <dbReference type="SAM" id="Coils"/>
    </source>
</evidence>
<dbReference type="OrthoDB" id="2125658at2759"/>
<dbReference type="GO" id="GO:0030507">
    <property type="term" value="F:spectrin binding"/>
    <property type="evidence" value="ECO:0007669"/>
    <property type="project" value="InterPro"/>
</dbReference>
<sequence length="1142" mass="127947">MDSNTMVCCSEQTEVVPEIVPLPLYNAEESKLRATLSWLISKAYGQSPPDVLRDPFYRDEQQLLQLKPPLINVLVSSELYCTAAAVIFHDASFISQDHKAILHSLCRYSIQVHDCDDQPVTETVLTQTAPFRTTAHLALIDGLMLAYARELINVDKVVKALKKQMVVQKSEIPSSMEDAALFWINKVCAKVRDKMEKSELYNEQEVPVVPEMDDLYEDICDGACIATLVSFYRPTQLSFKDIAFSDTMSMSDCVHNLWLIKEFCSKYVQTNIFHFTLEDLLYTHESLKANINVFVAELFHEFEKSADAEVSVPSGGAFLGKRIFSRVEIPDLRKSDRDNRFNIRTAKQYGESASTFRAASDSTFTSRMNSVDSLITDRSVDSIKYHPYKGAISEYQEKLTAFDDSAKSKSTRTITFTDISGQKSKSALAAKEKTLNPYSRSETMPASLSKNTPSIIRLQLEEKRRQYEAQRLQMSVDLVNQRQKLSKEAFFQLLGKACSQKNISNKDEHQKSPIKDGVKTLPRDAKTERSTNVSDGSVSGIDLGELTRNMMEMKEQMKRLSFEQERLQKMVHVKEATSPKFSDVESFPTSAPAAATSSSTAVIMPQPQVVYVSSSIPACSQPAVAATVMQPNFIIPNVNPPFLDASGSGSFASFHLHSDGEPPSRLDPSLELTKNFNNWGMTYKMVKGPRKTWDSNVINSGVPRSATSQLQTDQRATAVTAMDNNYTSFNVPSANSFTQRVSASESPAAPRHSTPRVVSGHLPSDSTTGSNVAIDGASPDYASSTTTANAASEATPVSFVLTPEKPTEGRDEKESSPSVGFIIAASDTSRDEEVIRRREQILANAIRRREELESKKAKLEAQNAFRRTAQQKKQEEEEQRRRAKELHRQRVFEEYQRRKAEKEKNDQSSNNSLASTPVGIGSKGIMRLNRGHSQPPIRPKSQVLFNADSYAASPSNTPTWSLNNIDLINSNKTPVFAETCPESSSMEPALKLYVRPSQKSNRSIVCNAIQYSVLAGSVNDETKKKVLEELAKSDSKHFLLLFRDQKCQFRGLYSWDQVSGTVHKLYGSGPKACTEAMMNLMFKYKNLSLLLRKLLNLEIYRYDSGAKQFGYIPTKHLTATIDGFTIKDEYWQKKPVPYSYHR</sequence>
<comment type="subcellular location">
    <subcellularLocation>
        <location evidence="1">Cytoplasm</location>
        <location evidence="1">Cytoskeleton</location>
    </subcellularLocation>
</comment>
<dbReference type="PANTHER" id="PTHR21595:SF0">
    <property type="entry name" value="PATRONIN"/>
    <property type="match status" value="1"/>
</dbReference>
<feature type="coiled-coil region" evidence="7">
    <location>
        <begin position="543"/>
        <end position="570"/>
    </location>
</feature>
<dbReference type="EMBL" id="UZAM01007249">
    <property type="protein sequence ID" value="VDO97788.1"/>
    <property type="molecule type" value="Genomic_DNA"/>
</dbReference>
<reference evidence="11 12" key="2">
    <citation type="submission" date="2018-11" db="EMBL/GenBank/DDBJ databases">
        <authorList>
            <consortium name="Pathogen Informatics"/>
        </authorList>
    </citation>
    <scope>NUCLEOTIDE SEQUENCE [LARGE SCALE GENOMIC DNA]</scope>
</reference>
<evidence type="ECO:0000313" key="12">
    <source>
        <dbReference type="Proteomes" id="UP000270296"/>
    </source>
</evidence>
<feature type="region of interest" description="Disordered" evidence="8">
    <location>
        <begin position="861"/>
        <end position="922"/>
    </location>
</feature>
<dbReference type="PANTHER" id="PTHR21595">
    <property type="entry name" value="PATRONIN"/>
    <property type="match status" value="1"/>
</dbReference>
<feature type="compositionally biased region" description="Basic and acidic residues" evidence="8">
    <location>
        <begin position="872"/>
        <end position="906"/>
    </location>
</feature>
<dbReference type="GO" id="GO:0005516">
    <property type="term" value="F:calmodulin binding"/>
    <property type="evidence" value="ECO:0007669"/>
    <property type="project" value="InterPro"/>
</dbReference>
<dbReference type="InterPro" id="IPR031372">
    <property type="entry name" value="CAMSAP_CC1"/>
</dbReference>
<feature type="domain" description="Calponin-homology (CH)" evidence="9">
    <location>
        <begin position="174"/>
        <end position="303"/>
    </location>
</feature>
<feature type="compositionally biased region" description="Low complexity" evidence="8">
    <location>
        <begin position="782"/>
        <end position="795"/>
    </location>
</feature>
<keyword evidence="5" id="KW-0206">Cytoskeleton</keyword>
<dbReference type="SMART" id="SM01051">
    <property type="entry name" value="CAMSAP_CKK"/>
    <property type="match status" value="1"/>
</dbReference>
<organism evidence="13">
    <name type="scientific">Soboliphyme baturini</name>
    <dbReference type="NCBI Taxonomy" id="241478"/>
    <lineage>
        <taxon>Eukaryota</taxon>
        <taxon>Metazoa</taxon>
        <taxon>Ecdysozoa</taxon>
        <taxon>Nematoda</taxon>
        <taxon>Enoplea</taxon>
        <taxon>Dorylaimia</taxon>
        <taxon>Dioctophymatida</taxon>
        <taxon>Dioctophymatoidea</taxon>
        <taxon>Soboliphymatidae</taxon>
        <taxon>Soboliphyme</taxon>
    </lineage>
</organism>
<feature type="compositionally biased region" description="Basic and acidic residues" evidence="8">
    <location>
        <begin position="805"/>
        <end position="815"/>
    </location>
</feature>
<gene>
    <name evidence="11" type="ORF">SBAD_LOCUS2488</name>
</gene>
<evidence type="ECO:0000259" key="10">
    <source>
        <dbReference type="PROSITE" id="PS51508"/>
    </source>
</evidence>
<dbReference type="PROSITE" id="PS50021">
    <property type="entry name" value="CH"/>
    <property type="match status" value="1"/>
</dbReference>
<keyword evidence="4 7" id="KW-0175">Coiled coil</keyword>
<dbReference type="Pfam" id="PF08683">
    <property type="entry name" value="CAMSAP_CKK"/>
    <property type="match status" value="1"/>
</dbReference>
<feature type="region of interest" description="Disordered" evidence="8">
    <location>
        <begin position="737"/>
        <end position="820"/>
    </location>
</feature>
<feature type="region of interest" description="Disordered" evidence="8">
    <location>
        <begin position="503"/>
        <end position="541"/>
    </location>
</feature>
<evidence type="ECO:0000256" key="1">
    <source>
        <dbReference type="ARBA" id="ARBA00004245"/>
    </source>
</evidence>
<dbReference type="PROSITE" id="PS51508">
    <property type="entry name" value="CKK"/>
    <property type="match status" value="1"/>
</dbReference>
<comment type="similarity">
    <text evidence="6">Belongs to the CAMSAP1 family.</text>
</comment>
<evidence type="ECO:0000313" key="11">
    <source>
        <dbReference type="EMBL" id="VDO97788.1"/>
    </source>
</evidence>
<dbReference type="InterPro" id="IPR036872">
    <property type="entry name" value="CH_dom_sf"/>
</dbReference>
<dbReference type="Pfam" id="PF25532">
    <property type="entry name" value="CH_CAMSAP2_N"/>
    <property type="match status" value="1"/>
</dbReference>
<comment type="domain">
    <text evidence="6">The CKK domain binds microtubules.</text>
</comment>
<dbReference type="GO" id="GO:0036449">
    <property type="term" value="C:microtubule minus-end"/>
    <property type="evidence" value="ECO:0007669"/>
    <property type="project" value="TreeGrafter"/>
</dbReference>
<dbReference type="GO" id="GO:0031175">
    <property type="term" value="P:neuron projection development"/>
    <property type="evidence" value="ECO:0007669"/>
    <property type="project" value="InterPro"/>
</dbReference>
<keyword evidence="2" id="KW-0963">Cytoplasm</keyword>
<reference evidence="13" key="1">
    <citation type="submission" date="2016-06" db="UniProtKB">
        <authorList>
            <consortium name="WormBaseParasite"/>
        </authorList>
    </citation>
    <scope>IDENTIFICATION</scope>
</reference>
<evidence type="ECO:0000256" key="6">
    <source>
        <dbReference type="PROSITE-ProRule" id="PRU00841"/>
    </source>
</evidence>
<evidence type="ECO:0000256" key="4">
    <source>
        <dbReference type="ARBA" id="ARBA00023054"/>
    </source>
</evidence>